<dbReference type="Gene3D" id="1.10.238.10">
    <property type="entry name" value="EF-hand"/>
    <property type="match status" value="1"/>
</dbReference>
<dbReference type="PROSITE" id="PS00018">
    <property type="entry name" value="EF_HAND_1"/>
    <property type="match status" value="1"/>
</dbReference>
<feature type="signal peptide" evidence="1">
    <location>
        <begin position="1"/>
        <end position="22"/>
    </location>
</feature>
<gene>
    <name evidence="3" type="ORF">N789_12850</name>
</gene>
<reference evidence="3 4" key="1">
    <citation type="submission" date="2013-09" db="EMBL/GenBank/DDBJ databases">
        <title>Genome sequencing of Arenimonas oryziterrae.</title>
        <authorList>
            <person name="Chen F."/>
            <person name="Wang G."/>
        </authorList>
    </citation>
    <scope>NUCLEOTIDE SEQUENCE [LARGE SCALE GENOMIC DNA]</scope>
    <source>
        <strain evidence="3 4">YC6267</strain>
    </source>
</reference>
<proteinExistence type="predicted"/>
<keyword evidence="4" id="KW-1185">Reference proteome</keyword>
<dbReference type="SUPFAM" id="SSF47473">
    <property type="entry name" value="EF-hand"/>
    <property type="match status" value="1"/>
</dbReference>
<sequence length="108" mass="12004">MTTSTRLIFALLVATASPMAFAQQGIANPNQTAQFEVSTGPLTVHWGQPADLPNAADYRVTVADLDRNDDNRISRREVPRGHALEAEFKLVDRNHDGYITQAELANWR</sequence>
<evidence type="ECO:0000313" key="3">
    <source>
        <dbReference type="EMBL" id="KFN42522.1"/>
    </source>
</evidence>
<dbReference type="AlphaFoldDB" id="A0A091ATN7"/>
<dbReference type="InterPro" id="IPR018247">
    <property type="entry name" value="EF_Hand_1_Ca_BS"/>
</dbReference>
<organism evidence="3 4">
    <name type="scientific">Arenimonas oryziterrae DSM 21050 = YC6267</name>
    <dbReference type="NCBI Taxonomy" id="1121015"/>
    <lineage>
        <taxon>Bacteria</taxon>
        <taxon>Pseudomonadati</taxon>
        <taxon>Pseudomonadota</taxon>
        <taxon>Gammaproteobacteria</taxon>
        <taxon>Lysobacterales</taxon>
        <taxon>Lysobacteraceae</taxon>
        <taxon>Arenimonas</taxon>
    </lineage>
</organism>
<dbReference type="OrthoDB" id="5966657at2"/>
<accession>A0A091ATN7</accession>
<evidence type="ECO:0000259" key="2">
    <source>
        <dbReference type="PROSITE" id="PS50222"/>
    </source>
</evidence>
<dbReference type="Proteomes" id="UP000029385">
    <property type="component" value="Unassembled WGS sequence"/>
</dbReference>
<evidence type="ECO:0000313" key="4">
    <source>
        <dbReference type="Proteomes" id="UP000029385"/>
    </source>
</evidence>
<evidence type="ECO:0000256" key="1">
    <source>
        <dbReference type="SAM" id="SignalP"/>
    </source>
</evidence>
<dbReference type="STRING" id="1121015.GCA_000420545_02612"/>
<name>A0A091ATN7_9GAMM</name>
<dbReference type="GO" id="GO:0005509">
    <property type="term" value="F:calcium ion binding"/>
    <property type="evidence" value="ECO:0007669"/>
    <property type="project" value="InterPro"/>
</dbReference>
<dbReference type="RefSeq" id="WP_022970217.1">
    <property type="nucleotide sequence ID" value="NZ_ATVD01000006.1"/>
</dbReference>
<dbReference type="eggNOG" id="ENOG50301EJ">
    <property type="taxonomic scope" value="Bacteria"/>
</dbReference>
<dbReference type="Pfam" id="PF13202">
    <property type="entry name" value="EF-hand_5"/>
    <property type="match status" value="1"/>
</dbReference>
<keyword evidence="1" id="KW-0732">Signal</keyword>
<protein>
    <recommendedName>
        <fullName evidence="2">EF-hand domain-containing protein</fullName>
    </recommendedName>
</protein>
<comment type="caution">
    <text evidence="3">The sequence shown here is derived from an EMBL/GenBank/DDBJ whole genome shotgun (WGS) entry which is preliminary data.</text>
</comment>
<dbReference type="PATRIC" id="fig|1121015.4.peg.2039"/>
<dbReference type="InterPro" id="IPR011992">
    <property type="entry name" value="EF-hand-dom_pair"/>
</dbReference>
<dbReference type="PROSITE" id="PS50222">
    <property type="entry name" value="EF_HAND_2"/>
    <property type="match status" value="1"/>
</dbReference>
<dbReference type="EMBL" id="AVCI01000009">
    <property type="protein sequence ID" value="KFN42522.1"/>
    <property type="molecule type" value="Genomic_DNA"/>
</dbReference>
<dbReference type="InterPro" id="IPR002048">
    <property type="entry name" value="EF_hand_dom"/>
</dbReference>
<feature type="domain" description="EF-hand" evidence="2">
    <location>
        <begin position="79"/>
        <end position="108"/>
    </location>
</feature>
<feature type="chain" id="PRO_5001870532" description="EF-hand domain-containing protein" evidence="1">
    <location>
        <begin position="23"/>
        <end position="108"/>
    </location>
</feature>